<evidence type="ECO:0000256" key="16">
    <source>
        <dbReference type="ARBA" id="ARBA00023209"/>
    </source>
</evidence>
<dbReference type="PROSITE" id="PS01315">
    <property type="entry name" value="CDS"/>
    <property type="match status" value="1"/>
</dbReference>
<evidence type="ECO:0000313" key="21">
    <source>
        <dbReference type="Proteomes" id="UP000198815"/>
    </source>
</evidence>
<dbReference type="Pfam" id="PF01148">
    <property type="entry name" value="CTP_transf_1"/>
    <property type="match status" value="1"/>
</dbReference>
<evidence type="ECO:0000313" key="20">
    <source>
        <dbReference type="EMBL" id="SER49538.1"/>
    </source>
</evidence>
<evidence type="ECO:0000256" key="7">
    <source>
        <dbReference type="ARBA" id="ARBA00019373"/>
    </source>
</evidence>
<evidence type="ECO:0000256" key="13">
    <source>
        <dbReference type="ARBA" id="ARBA00022989"/>
    </source>
</evidence>
<evidence type="ECO:0000256" key="18">
    <source>
        <dbReference type="RuleBase" id="RU003938"/>
    </source>
</evidence>
<evidence type="ECO:0000256" key="1">
    <source>
        <dbReference type="ARBA" id="ARBA00001698"/>
    </source>
</evidence>
<keyword evidence="8" id="KW-1003">Cell membrane</keyword>
<feature type="transmembrane region" description="Helical" evidence="19">
    <location>
        <begin position="93"/>
        <end position="111"/>
    </location>
</feature>
<keyword evidence="9" id="KW-0444">Lipid biosynthesis</keyword>
<keyword evidence="15 19" id="KW-0472">Membrane</keyword>
<keyword evidence="21" id="KW-1185">Reference proteome</keyword>
<keyword evidence="17" id="KW-1208">Phospholipid metabolism</keyword>
<dbReference type="OrthoDB" id="9799199at2"/>
<keyword evidence="13 19" id="KW-1133">Transmembrane helix</keyword>
<evidence type="ECO:0000256" key="2">
    <source>
        <dbReference type="ARBA" id="ARBA00004651"/>
    </source>
</evidence>
<keyword evidence="16" id="KW-0594">Phospholipid biosynthesis</keyword>
<feature type="transmembrane region" description="Helical" evidence="19">
    <location>
        <begin position="214"/>
        <end position="234"/>
    </location>
</feature>
<sequence>MTTTRRTGRNLPVAVATGLVLGLVVVATLVWWNWGFVLFASLGLTLGVWEVCGALERCGMHPARWPLLIGTPLVMVGSYAAGQHSGEPKDAQWIILGGLALMMIASLFVRIPGGTKGFVTDAAASAFVIGYLPLLGSAVALMLAGNNGAARILCFIVCPIACDTGAYAFGSLFGRHKMAPSISPAKSWEGFAGGIVLAMIVGAITVHLVLHAPIWVGIVLGLVVGCTGVLGDLVESAIKRDAGLKDMSHLLPGHGGVMDRLDSLLVAAPAAWLVMYLLVV</sequence>
<evidence type="ECO:0000256" key="5">
    <source>
        <dbReference type="ARBA" id="ARBA00010185"/>
    </source>
</evidence>
<feature type="transmembrane region" description="Helical" evidence="19">
    <location>
        <begin position="123"/>
        <end position="143"/>
    </location>
</feature>
<keyword evidence="11 18" id="KW-0812">Transmembrane</keyword>
<dbReference type="EMBL" id="FOGZ01000001">
    <property type="protein sequence ID" value="SER49538.1"/>
    <property type="molecule type" value="Genomic_DNA"/>
</dbReference>
<gene>
    <name evidence="20" type="ORF">SAMN05443377_101155</name>
</gene>
<dbReference type="UniPathway" id="UPA00557">
    <property type="reaction ID" value="UER00614"/>
</dbReference>
<dbReference type="PANTHER" id="PTHR46382">
    <property type="entry name" value="PHOSPHATIDATE CYTIDYLYLTRANSFERASE"/>
    <property type="match status" value="1"/>
</dbReference>
<evidence type="ECO:0000256" key="14">
    <source>
        <dbReference type="ARBA" id="ARBA00023098"/>
    </source>
</evidence>
<accession>A0A1H9PMZ0</accession>
<dbReference type="AlphaFoldDB" id="A0A1H9PMZ0"/>
<evidence type="ECO:0000256" key="10">
    <source>
        <dbReference type="ARBA" id="ARBA00022679"/>
    </source>
</evidence>
<name>A0A1H9PMZ0_9ACTN</name>
<dbReference type="PANTHER" id="PTHR46382:SF1">
    <property type="entry name" value="PHOSPHATIDATE CYTIDYLYLTRANSFERASE"/>
    <property type="match status" value="1"/>
</dbReference>
<comment type="pathway">
    <text evidence="4">Lipid metabolism.</text>
</comment>
<feature type="transmembrane region" description="Helical" evidence="19">
    <location>
        <begin position="149"/>
        <end position="169"/>
    </location>
</feature>
<dbReference type="STRING" id="64702.SAMN05443377_101155"/>
<feature type="transmembrane region" description="Helical" evidence="19">
    <location>
        <begin position="261"/>
        <end position="279"/>
    </location>
</feature>
<evidence type="ECO:0000256" key="4">
    <source>
        <dbReference type="ARBA" id="ARBA00005189"/>
    </source>
</evidence>
<evidence type="ECO:0000256" key="3">
    <source>
        <dbReference type="ARBA" id="ARBA00005119"/>
    </source>
</evidence>
<evidence type="ECO:0000256" key="11">
    <source>
        <dbReference type="ARBA" id="ARBA00022692"/>
    </source>
</evidence>
<proteinExistence type="inferred from homology"/>
<keyword evidence="14" id="KW-0443">Lipid metabolism</keyword>
<dbReference type="GO" id="GO:0016024">
    <property type="term" value="P:CDP-diacylglycerol biosynthetic process"/>
    <property type="evidence" value="ECO:0007669"/>
    <property type="project" value="UniProtKB-UniPathway"/>
</dbReference>
<evidence type="ECO:0000256" key="6">
    <source>
        <dbReference type="ARBA" id="ARBA00012487"/>
    </source>
</evidence>
<dbReference type="Proteomes" id="UP000198815">
    <property type="component" value="Unassembled WGS sequence"/>
</dbReference>
<feature type="transmembrane region" description="Helical" evidence="19">
    <location>
        <begin position="12"/>
        <end position="32"/>
    </location>
</feature>
<dbReference type="GO" id="GO:0004605">
    <property type="term" value="F:phosphatidate cytidylyltransferase activity"/>
    <property type="evidence" value="ECO:0007669"/>
    <property type="project" value="UniProtKB-EC"/>
</dbReference>
<dbReference type="GO" id="GO:0005886">
    <property type="term" value="C:plasma membrane"/>
    <property type="evidence" value="ECO:0007669"/>
    <property type="project" value="UniProtKB-SubCell"/>
</dbReference>
<evidence type="ECO:0000256" key="15">
    <source>
        <dbReference type="ARBA" id="ARBA00023136"/>
    </source>
</evidence>
<dbReference type="EC" id="2.7.7.41" evidence="6 18"/>
<dbReference type="RefSeq" id="WP_091966660.1">
    <property type="nucleotide sequence ID" value="NZ_FOGZ01000001.1"/>
</dbReference>
<keyword evidence="12 18" id="KW-0548">Nucleotidyltransferase</keyword>
<keyword evidence="10 18" id="KW-0808">Transferase</keyword>
<feature type="transmembrane region" description="Helical" evidence="19">
    <location>
        <begin position="63"/>
        <end position="81"/>
    </location>
</feature>
<comment type="catalytic activity">
    <reaction evidence="1 18">
        <text>a 1,2-diacyl-sn-glycero-3-phosphate + CTP + H(+) = a CDP-1,2-diacyl-sn-glycerol + diphosphate</text>
        <dbReference type="Rhea" id="RHEA:16229"/>
        <dbReference type="ChEBI" id="CHEBI:15378"/>
        <dbReference type="ChEBI" id="CHEBI:33019"/>
        <dbReference type="ChEBI" id="CHEBI:37563"/>
        <dbReference type="ChEBI" id="CHEBI:58332"/>
        <dbReference type="ChEBI" id="CHEBI:58608"/>
        <dbReference type="EC" id="2.7.7.41"/>
    </reaction>
</comment>
<reference evidence="20 21" key="1">
    <citation type="submission" date="2016-10" db="EMBL/GenBank/DDBJ databases">
        <authorList>
            <person name="de Groot N.N."/>
        </authorList>
    </citation>
    <scope>NUCLEOTIDE SEQUENCE [LARGE SCALE GENOMIC DNA]</scope>
    <source>
        <strain evidence="20 21">DSM 16859</strain>
    </source>
</reference>
<feature type="transmembrane region" description="Helical" evidence="19">
    <location>
        <begin position="190"/>
        <end position="208"/>
    </location>
</feature>
<organism evidence="20 21">
    <name type="scientific">Propionibacterium cyclohexanicum</name>
    <dbReference type="NCBI Taxonomy" id="64702"/>
    <lineage>
        <taxon>Bacteria</taxon>
        <taxon>Bacillati</taxon>
        <taxon>Actinomycetota</taxon>
        <taxon>Actinomycetes</taxon>
        <taxon>Propionibacteriales</taxon>
        <taxon>Propionibacteriaceae</taxon>
        <taxon>Propionibacterium</taxon>
    </lineage>
</organism>
<comment type="similarity">
    <text evidence="5 18">Belongs to the CDS family.</text>
</comment>
<evidence type="ECO:0000256" key="8">
    <source>
        <dbReference type="ARBA" id="ARBA00022475"/>
    </source>
</evidence>
<evidence type="ECO:0000256" key="17">
    <source>
        <dbReference type="ARBA" id="ARBA00023264"/>
    </source>
</evidence>
<evidence type="ECO:0000256" key="19">
    <source>
        <dbReference type="SAM" id="Phobius"/>
    </source>
</evidence>
<protein>
    <recommendedName>
        <fullName evidence="7 18">Phosphatidate cytidylyltransferase</fullName>
        <ecNumber evidence="6 18">2.7.7.41</ecNumber>
    </recommendedName>
</protein>
<evidence type="ECO:0000256" key="12">
    <source>
        <dbReference type="ARBA" id="ARBA00022695"/>
    </source>
</evidence>
<evidence type="ECO:0000256" key="9">
    <source>
        <dbReference type="ARBA" id="ARBA00022516"/>
    </source>
</evidence>
<comment type="pathway">
    <text evidence="3 18">Phospholipid metabolism; CDP-diacylglycerol biosynthesis; CDP-diacylglycerol from sn-glycerol 3-phosphate: step 3/3.</text>
</comment>
<comment type="subcellular location">
    <subcellularLocation>
        <location evidence="2">Cell membrane</location>
        <topology evidence="2">Multi-pass membrane protein</topology>
    </subcellularLocation>
</comment>
<dbReference type="InterPro" id="IPR000374">
    <property type="entry name" value="PC_trans"/>
</dbReference>